<dbReference type="InterPro" id="IPR001486">
    <property type="entry name" value="Hemoglobin_trunc"/>
</dbReference>
<keyword evidence="4" id="KW-0408">Iron</keyword>
<evidence type="ECO:0000313" key="5">
    <source>
        <dbReference type="EMBL" id="MEU2124776.1"/>
    </source>
</evidence>
<evidence type="ECO:0000256" key="1">
    <source>
        <dbReference type="ARBA" id="ARBA00022448"/>
    </source>
</evidence>
<dbReference type="EMBL" id="JBEYBR010000067">
    <property type="protein sequence ID" value="MEU2124776.1"/>
    <property type="molecule type" value="Genomic_DNA"/>
</dbReference>
<keyword evidence="6" id="KW-1185">Reference proteome</keyword>
<evidence type="ECO:0000256" key="2">
    <source>
        <dbReference type="ARBA" id="ARBA00022617"/>
    </source>
</evidence>
<keyword evidence="3" id="KW-0479">Metal-binding</keyword>
<dbReference type="Gene3D" id="1.10.490.10">
    <property type="entry name" value="Globins"/>
    <property type="match status" value="1"/>
</dbReference>
<comment type="caution">
    <text evidence="5">The sequence shown here is derived from an EMBL/GenBank/DDBJ whole genome shotgun (WGS) entry which is preliminary data.</text>
</comment>
<reference evidence="5 6" key="1">
    <citation type="submission" date="2024-06" db="EMBL/GenBank/DDBJ databases">
        <title>The Natural Products Discovery Center: Release of the First 8490 Sequenced Strains for Exploring Actinobacteria Biosynthetic Diversity.</title>
        <authorList>
            <person name="Kalkreuter E."/>
            <person name="Kautsar S.A."/>
            <person name="Yang D."/>
            <person name="Bader C.D."/>
            <person name="Teijaro C.N."/>
            <person name="Fluegel L."/>
            <person name="Davis C.M."/>
            <person name="Simpson J.R."/>
            <person name="Lauterbach L."/>
            <person name="Steele A.D."/>
            <person name="Gui C."/>
            <person name="Meng S."/>
            <person name="Li G."/>
            <person name="Viehrig K."/>
            <person name="Ye F."/>
            <person name="Su P."/>
            <person name="Kiefer A.F."/>
            <person name="Nichols A."/>
            <person name="Cepeda A.J."/>
            <person name="Yan W."/>
            <person name="Fan B."/>
            <person name="Jiang Y."/>
            <person name="Adhikari A."/>
            <person name="Zheng C.-J."/>
            <person name="Schuster L."/>
            <person name="Cowan T.M."/>
            <person name="Smanski M.J."/>
            <person name="Chevrette M.G."/>
            <person name="De Carvalho L.P.S."/>
            <person name="Shen B."/>
        </authorList>
    </citation>
    <scope>NUCLEOTIDE SEQUENCE [LARGE SCALE GENOMIC DNA]</scope>
    <source>
        <strain evidence="5 6">NPDC019434</strain>
    </source>
</reference>
<dbReference type="InterPro" id="IPR009050">
    <property type="entry name" value="Globin-like_sf"/>
</dbReference>
<dbReference type="RefSeq" id="WP_357992625.1">
    <property type="nucleotide sequence ID" value="NZ_JBEYBR010000067.1"/>
</dbReference>
<sequence>MPSLYDHVGGDETLHRVEAAFYDKALADPVLKTLFTERLPQHVDHLTWFTAESFGGPDRFTRELGFDYIIAVHRGLRITDEQRERFVEVYMQTFQEAGLLEDEAFRTAVYEHVAFGSQVAQQNSHATSDAQLHPIREVPRWTWAGDD</sequence>
<evidence type="ECO:0000256" key="3">
    <source>
        <dbReference type="ARBA" id="ARBA00022723"/>
    </source>
</evidence>
<evidence type="ECO:0000313" key="6">
    <source>
        <dbReference type="Proteomes" id="UP001550535"/>
    </source>
</evidence>
<name>A0ABV2XFU7_9NOCA</name>
<dbReference type="SUPFAM" id="SSF46458">
    <property type="entry name" value="Globin-like"/>
    <property type="match status" value="1"/>
</dbReference>
<proteinExistence type="predicted"/>
<protein>
    <recommendedName>
        <fullName evidence="7">Globin</fullName>
    </recommendedName>
</protein>
<dbReference type="InterPro" id="IPR012292">
    <property type="entry name" value="Globin/Proto"/>
</dbReference>
<keyword evidence="2" id="KW-0349">Heme</keyword>
<organism evidence="5 6">
    <name type="scientific">Nocardia niwae</name>
    <dbReference type="NCBI Taxonomy" id="626084"/>
    <lineage>
        <taxon>Bacteria</taxon>
        <taxon>Bacillati</taxon>
        <taxon>Actinomycetota</taxon>
        <taxon>Actinomycetes</taxon>
        <taxon>Mycobacteriales</taxon>
        <taxon>Nocardiaceae</taxon>
        <taxon>Nocardia</taxon>
    </lineage>
</organism>
<keyword evidence="1" id="KW-0813">Transport</keyword>
<accession>A0ABV2XFU7</accession>
<dbReference type="Proteomes" id="UP001550535">
    <property type="component" value="Unassembled WGS sequence"/>
</dbReference>
<dbReference type="Pfam" id="PF01152">
    <property type="entry name" value="Bac_globin"/>
    <property type="match status" value="1"/>
</dbReference>
<evidence type="ECO:0000256" key="4">
    <source>
        <dbReference type="ARBA" id="ARBA00023004"/>
    </source>
</evidence>
<gene>
    <name evidence="5" type="ORF">ABZ507_23465</name>
</gene>
<evidence type="ECO:0008006" key="7">
    <source>
        <dbReference type="Google" id="ProtNLM"/>
    </source>
</evidence>